<protein>
    <recommendedName>
        <fullName evidence="4">Wall-associated receptor kinase galacturonan-binding domain-containing protein</fullName>
    </recommendedName>
</protein>
<feature type="chain" id="PRO_5002647863" description="Wall-associated receptor kinase galacturonan-binding domain-containing protein" evidence="3">
    <location>
        <begin position="38"/>
        <end position="100"/>
    </location>
</feature>
<evidence type="ECO:0000256" key="2">
    <source>
        <dbReference type="ARBA" id="ARBA00022729"/>
    </source>
</evidence>
<evidence type="ECO:0000313" key="6">
    <source>
        <dbReference type="Proteomes" id="UP000007015"/>
    </source>
</evidence>
<evidence type="ECO:0000256" key="3">
    <source>
        <dbReference type="SAM" id="SignalP"/>
    </source>
</evidence>
<feature type="domain" description="Wall-associated receptor kinase galacturonan-binding" evidence="4">
    <location>
        <begin position="46"/>
        <end position="89"/>
    </location>
</feature>
<sequence>MAKSNASRSRPSAAHCRNLNFLQKALLFSSLLALVAAANVVGAGHCPPSSCGDLGNISYPFRLQGYSCQCVSTPRPWYNISCSNAAMARPPFRSTQQRTM</sequence>
<dbReference type="STRING" id="39946.A2WPF9"/>
<accession>A2WPF9</accession>
<comment type="subcellular location">
    <subcellularLocation>
        <location evidence="1">Membrane</location>
        <topology evidence="1">Single-pass membrane protein</topology>
    </subcellularLocation>
</comment>
<evidence type="ECO:0000259" key="4">
    <source>
        <dbReference type="Pfam" id="PF13947"/>
    </source>
</evidence>
<dbReference type="Pfam" id="PF13947">
    <property type="entry name" value="GUB_WAK_bind"/>
    <property type="match status" value="1"/>
</dbReference>
<gene>
    <name evidence="5" type="ORF">OsI_01733</name>
</gene>
<name>A2WPF9_ORYSI</name>
<evidence type="ECO:0000313" key="5">
    <source>
        <dbReference type="EMBL" id="EAY73855.1"/>
    </source>
</evidence>
<dbReference type="EMBL" id="CM000126">
    <property type="protein sequence ID" value="EAY73855.1"/>
    <property type="molecule type" value="Genomic_DNA"/>
</dbReference>
<dbReference type="HOGENOM" id="CLU_2310758_0_0_1"/>
<feature type="signal peptide" evidence="3">
    <location>
        <begin position="1"/>
        <end position="37"/>
    </location>
</feature>
<keyword evidence="6" id="KW-1185">Reference proteome</keyword>
<dbReference type="GO" id="GO:0030247">
    <property type="term" value="F:polysaccharide binding"/>
    <property type="evidence" value="ECO:0007669"/>
    <property type="project" value="InterPro"/>
</dbReference>
<organism evidence="5 6">
    <name type="scientific">Oryza sativa subsp. indica</name>
    <name type="common">Rice</name>
    <dbReference type="NCBI Taxonomy" id="39946"/>
    <lineage>
        <taxon>Eukaryota</taxon>
        <taxon>Viridiplantae</taxon>
        <taxon>Streptophyta</taxon>
        <taxon>Embryophyta</taxon>
        <taxon>Tracheophyta</taxon>
        <taxon>Spermatophyta</taxon>
        <taxon>Magnoliopsida</taxon>
        <taxon>Liliopsida</taxon>
        <taxon>Poales</taxon>
        <taxon>Poaceae</taxon>
        <taxon>BOP clade</taxon>
        <taxon>Oryzoideae</taxon>
        <taxon>Oryzeae</taxon>
        <taxon>Oryzinae</taxon>
        <taxon>Oryza</taxon>
        <taxon>Oryza sativa</taxon>
    </lineage>
</organism>
<evidence type="ECO:0000256" key="1">
    <source>
        <dbReference type="ARBA" id="ARBA00004167"/>
    </source>
</evidence>
<dbReference type="AlphaFoldDB" id="A2WPF9"/>
<keyword evidence="2 3" id="KW-0732">Signal</keyword>
<proteinExistence type="predicted"/>
<dbReference type="GO" id="GO:0016020">
    <property type="term" value="C:membrane"/>
    <property type="evidence" value="ECO:0007669"/>
    <property type="project" value="UniProtKB-SubCell"/>
</dbReference>
<dbReference type="InterPro" id="IPR025287">
    <property type="entry name" value="WAK_GUB"/>
</dbReference>
<dbReference type="Gramene" id="BGIOSGA003426-TA">
    <property type="protein sequence ID" value="BGIOSGA003426-PA"/>
    <property type="gene ID" value="BGIOSGA003426"/>
</dbReference>
<reference evidence="5 6" key="1">
    <citation type="journal article" date="2005" name="PLoS Biol.">
        <title>The genomes of Oryza sativa: a history of duplications.</title>
        <authorList>
            <person name="Yu J."/>
            <person name="Wang J."/>
            <person name="Lin W."/>
            <person name="Li S."/>
            <person name="Li H."/>
            <person name="Zhou J."/>
            <person name="Ni P."/>
            <person name="Dong W."/>
            <person name="Hu S."/>
            <person name="Zeng C."/>
            <person name="Zhang J."/>
            <person name="Zhang Y."/>
            <person name="Li R."/>
            <person name="Xu Z."/>
            <person name="Li S."/>
            <person name="Li X."/>
            <person name="Zheng H."/>
            <person name="Cong L."/>
            <person name="Lin L."/>
            <person name="Yin J."/>
            <person name="Geng J."/>
            <person name="Li G."/>
            <person name="Shi J."/>
            <person name="Liu J."/>
            <person name="Lv H."/>
            <person name="Li J."/>
            <person name="Wang J."/>
            <person name="Deng Y."/>
            <person name="Ran L."/>
            <person name="Shi X."/>
            <person name="Wang X."/>
            <person name="Wu Q."/>
            <person name="Li C."/>
            <person name="Ren X."/>
            <person name="Wang J."/>
            <person name="Wang X."/>
            <person name="Li D."/>
            <person name="Liu D."/>
            <person name="Zhang X."/>
            <person name="Ji Z."/>
            <person name="Zhao W."/>
            <person name="Sun Y."/>
            <person name="Zhang Z."/>
            <person name="Bao J."/>
            <person name="Han Y."/>
            <person name="Dong L."/>
            <person name="Ji J."/>
            <person name="Chen P."/>
            <person name="Wu S."/>
            <person name="Liu J."/>
            <person name="Xiao Y."/>
            <person name="Bu D."/>
            <person name="Tan J."/>
            <person name="Yang L."/>
            <person name="Ye C."/>
            <person name="Zhang J."/>
            <person name="Xu J."/>
            <person name="Zhou Y."/>
            <person name="Yu Y."/>
            <person name="Zhang B."/>
            <person name="Zhuang S."/>
            <person name="Wei H."/>
            <person name="Liu B."/>
            <person name="Lei M."/>
            <person name="Yu H."/>
            <person name="Li Y."/>
            <person name="Xu H."/>
            <person name="Wei S."/>
            <person name="He X."/>
            <person name="Fang L."/>
            <person name="Zhang Z."/>
            <person name="Zhang Y."/>
            <person name="Huang X."/>
            <person name="Su Z."/>
            <person name="Tong W."/>
            <person name="Li J."/>
            <person name="Tong Z."/>
            <person name="Li S."/>
            <person name="Ye J."/>
            <person name="Wang L."/>
            <person name="Fang L."/>
            <person name="Lei T."/>
            <person name="Chen C."/>
            <person name="Chen H."/>
            <person name="Xu Z."/>
            <person name="Li H."/>
            <person name="Huang H."/>
            <person name="Zhang F."/>
            <person name="Xu H."/>
            <person name="Li N."/>
            <person name="Zhao C."/>
            <person name="Li S."/>
            <person name="Dong L."/>
            <person name="Huang Y."/>
            <person name="Li L."/>
            <person name="Xi Y."/>
            <person name="Qi Q."/>
            <person name="Li W."/>
            <person name="Zhang B."/>
            <person name="Hu W."/>
            <person name="Zhang Y."/>
            <person name="Tian X."/>
            <person name="Jiao Y."/>
            <person name="Liang X."/>
            <person name="Jin J."/>
            <person name="Gao L."/>
            <person name="Zheng W."/>
            <person name="Hao B."/>
            <person name="Liu S."/>
            <person name="Wang W."/>
            <person name="Yuan L."/>
            <person name="Cao M."/>
            <person name="McDermott J."/>
            <person name="Samudrala R."/>
            <person name="Wang J."/>
            <person name="Wong G.K."/>
            <person name="Yang H."/>
        </authorList>
    </citation>
    <scope>NUCLEOTIDE SEQUENCE [LARGE SCALE GENOMIC DNA]</scope>
    <source>
        <strain evidence="6">cv. 93-11</strain>
    </source>
</reference>
<dbReference type="Proteomes" id="UP000007015">
    <property type="component" value="Chromosome 1"/>
</dbReference>